<proteinExistence type="predicted"/>
<gene>
    <name evidence="2" type="ORF">PHLGIDRAFT_101409</name>
</gene>
<dbReference type="HOGENOM" id="CLU_100697_0_0_1"/>
<dbReference type="OrthoDB" id="2497589at2759"/>
<accession>A0A0C3S3W9</accession>
<feature type="compositionally biased region" description="Basic and acidic residues" evidence="1">
    <location>
        <begin position="150"/>
        <end position="167"/>
    </location>
</feature>
<keyword evidence="3" id="KW-1185">Reference proteome</keyword>
<reference evidence="2 3" key="1">
    <citation type="journal article" date="2014" name="PLoS Genet.">
        <title>Analysis of the Phlebiopsis gigantea genome, transcriptome and secretome provides insight into its pioneer colonization strategies of wood.</title>
        <authorList>
            <person name="Hori C."/>
            <person name="Ishida T."/>
            <person name="Igarashi K."/>
            <person name="Samejima M."/>
            <person name="Suzuki H."/>
            <person name="Master E."/>
            <person name="Ferreira P."/>
            <person name="Ruiz-Duenas F.J."/>
            <person name="Held B."/>
            <person name="Canessa P."/>
            <person name="Larrondo L.F."/>
            <person name="Schmoll M."/>
            <person name="Druzhinina I.S."/>
            <person name="Kubicek C.P."/>
            <person name="Gaskell J.A."/>
            <person name="Kersten P."/>
            <person name="St John F."/>
            <person name="Glasner J."/>
            <person name="Sabat G."/>
            <person name="Splinter BonDurant S."/>
            <person name="Syed K."/>
            <person name="Yadav J."/>
            <person name="Mgbeahuruike A.C."/>
            <person name="Kovalchuk A."/>
            <person name="Asiegbu F.O."/>
            <person name="Lackner G."/>
            <person name="Hoffmeister D."/>
            <person name="Rencoret J."/>
            <person name="Gutierrez A."/>
            <person name="Sun H."/>
            <person name="Lindquist E."/>
            <person name="Barry K."/>
            <person name="Riley R."/>
            <person name="Grigoriev I.V."/>
            <person name="Henrissat B."/>
            <person name="Kues U."/>
            <person name="Berka R.M."/>
            <person name="Martinez A.T."/>
            <person name="Covert S.F."/>
            <person name="Blanchette R.A."/>
            <person name="Cullen D."/>
        </authorList>
    </citation>
    <scope>NUCLEOTIDE SEQUENCE [LARGE SCALE GENOMIC DNA]</scope>
    <source>
        <strain evidence="2 3">11061_1 CR5-6</strain>
    </source>
</reference>
<organism evidence="2 3">
    <name type="scientific">Phlebiopsis gigantea (strain 11061_1 CR5-6)</name>
    <name type="common">White-rot fungus</name>
    <name type="synonym">Peniophora gigantea</name>
    <dbReference type="NCBI Taxonomy" id="745531"/>
    <lineage>
        <taxon>Eukaryota</taxon>
        <taxon>Fungi</taxon>
        <taxon>Dikarya</taxon>
        <taxon>Basidiomycota</taxon>
        <taxon>Agaricomycotina</taxon>
        <taxon>Agaricomycetes</taxon>
        <taxon>Polyporales</taxon>
        <taxon>Phanerochaetaceae</taxon>
        <taxon>Phlebiopsis</taxon>
    </lineage>
</organism>
<feature type="region of interest" description="Disordered" evidence="1">
    <location>
        <begin position="1"/>
        <end position="46"/>
    </location>
</feature>
<dbReference type="Proteomes" id="UP000053257">
    <property type="component" value="Unassembled WGS sequence"/>
</dbReference>
<evidence type="ECO:0000313" key="2">
    <source>
        <dbReference type="EMBL" id="KIP10301.1"/>
    </source>
</evidence>
<evidence type="ECO:0000256" key="1">
    <source>
        <dbReference type="SAM" id="MobiDB-lite"/>
    </source>
</evidence>
<sequence>MPRGQKRAAAEDGEGRATRSKVAKTDGPKTPAKGGKRGPKTSMGAGAFKSKALPLHINITHTPPVLADDAVDVAQNDPGFIGSTTLTATSFSTGSYGWKGQKRMTIEVDGENGEKEKVQVMLNINATVLGSKSAPDDEHEAVEPQAEAAKAYEEAKADAETEEKTDGETSVIAGATQVEEDKQTEEPVLEEPEAPAQPEATS</sequence>
<protein>
    <submittedName>
        <fullName evidence="2">Uncharacterized protein</fullName>
    </submittedName>
</protein>
<feature type="region of interest" description="Disordered" evidence="1">
    <location>
        <begin position="130"/>
        <end position="202"/>
    </location>
</feature>
<dbReference type="STRING" id="745531.A0A0C3S3W9"/>
<dbReference type="AlphaFoldDB" id="A0A0C3S3W9"/>
<evidence type="ECO:0000313" key="3">
    <source>
        <dbReference type="Proteomes" id="UP000053257"/>
    </source>
</evidence>
<feature type="compositionally biased region" description="Basic and acidic residues" evidence="1">
    <location>
        <begin position="8"/>
        <end position="27"/>
    </location>
</feature>
<name>A0A0C3S3W9_PHLG1</name>
<dbReference type="EMBL" id="KN840456">
    <property type="protein sequence ID" value="KIP10301.1"/>
    <property type="molecule type" value="Genomic_DNA"/>
</dbReference>